<dbReference type="Proteomes" id="UP000886523">
    <property type="component" value="Unassembled WGS sequence"/>
</dbReference>
<sequence>MAATHIYQLAFITGFGVSTIIYTALNYLWPPLGKGTSNGFEEIDYTDWEHGGRPPGGPNSKCPQTVAVPSKRIVGLPGQIWKKGILI</sequence>
<dbReference type="EMBL" id="MU128974">
    <property type="protein sequence ID" value="KAF9513306.1"/>
    <property type="molecule type" value="Genomic_DNA"/>
</dbReference>
<protein>
    <submittedName>
        <fullName evidence="2">Uncharacterized protein</fullName>
    </submittedName>
</protein>
<name>A0A9P6DSJ4_9AGAM</name>
<keyword evidence="3" id="KW-1185">Reference proteome</keyword>
<dbReference type="AlphaFoldDB" id="A0A9P6DSJ4"/>
<evidence type="ECO:0000313" key="2">
    <source>
        <dbReference type="EMBL" id="KAF9513306.1"/>
    </source>
</evidence>
<comment type="caution">
    <text evidence="2">The sequence shown here is derived from an EMBL/GenBank/DDBJ whole genome shotgun (WGS) entry which is preliminary data.</text>
</comment>
<feature type="transmembrane region" description="Helical" evidence="1">
    <location>
        <begin position="6"/>
        <end position="29"/>
    </location>
</feature>
<organism evidence="2 3">
    <name type="scientific">Hydnum rufescens UP504</name>
    <dbReference type="NCBI Taxonomy" id="1448309"/>
    <lineage>
        <taxon>Eukaryota</taxon>
        <taxon>Fungi</taxon>
        <taxon>Dikarya</taxon>
        <taxon>Basidiomycota</taxon>
        <taxon>Agaricomycotina</taxon>
        <taxon>Agaricomycetes</taxon>
        <taxon>Cantharellales</taxon>
        <taxon>Hydnaceae</taxon>
        <taxon>Hydnum</taxon>
    </lineage>
</organism>
<evidence type="ECO:0000256" key="1">
    <source>
        <dbReference type="SAM" id="Phobius"/>
    </source>
</evidence>
<feature type="non-terminal residue" evidence="2">
    <location>
        <position position="87"/>
    </location>
</feature>
<proteinExistence type="predicted"/>
<accession>A0A9P6DSJ4</accession>
<reference evidence="2" key="1">
    <citation type="journal article" date="2020" name="Nat. Commun.">
        <title>Large-scale genome sequencing of mycorrhizal fungi provides insights into the early evolution of symbiotic traits.</title>
        <authorList>
            <person name="Miyauchi S."/>
            <person name="Kiss E."/>
            <person name="Kuo A."/>
            <person name="Drula E."/>
            <person name="Kohler A."/>
            <person name="Sanchez-Garcia M."/>
            <person name="Morin E."/>
            <person name="Andreopoulos B."/>
            <person name="Barry K.W."/>
            <person name="Bonito G."/>
            <person name="Buee M."/>
            <person name="Carver A."/>
            <person name="Chen C."/>
            <person name="Cichocki N."/>
            <person name="Clum A."/>
            <person name="Culley D."/>
            <person name="Crous P.W."/>
            <person name="Fauchery L."/>
            <person name="Girlanda M."/>
            <person name="Hayes R.D."/>
            <person name="Keri Z."/>
            <person name="LaButti K."/>
            <person name="Lipzen A."/>
            <person name="Lombard V."/>
            <person name="Magnuson J."/>
            <person name="Maillard F."/>
            <person name="Murat C."/>
            <person name="Nolan M."/>
            <person name="Ohm R.A."/>
            <person name="Pangilinan J."/>
            <person name="Pereira M.F."/>
            <person name="Perotto S."/>
            <person name="Peter M."/>
            <person name="Pfister S."/>
            <person name="Riley R."/>
            <person name="Sitrit Y."/>
            <person name="Stielow J.B."/>
            <person name="Szollosi G."/>
            <person name="Zifcakova L."/>
            <person name="Stursova M."/>
            <person name="Spatafora J.W."/>
            <person name="Tedersoo L."/>
            <person name="Vaario L.M."/>
            <person name="Yamada A."/>
            <person name="Yan M."/>
            <person name="Wang P."/>
            <person name="Xu J."/>
            <person name="Bruns T."/>
            <person name="Baldrian P."/>
            <person name="Vilgalys R."/>
            <person name="Dunand C."/>
            <person name="Henrissat B."/>
            <person name="Grigoriev I.V."/>
            <person name="Hibbett D."/>
            <person name="Nagy L.G."/>
            <person name="Martin F.M."/>
        </authorList>
    </citation>
    <scope>NUCLEOTIDE SEQUENCE</scope>
    <source>
        <strain evidence="2">UP504</strain>
    </source>
</reference>
<gene>
    <name evidence="2" type="ORF">BS47DRAFT_1344353</name>
</gene>
<keyword evidence="1" id="KW-0472">Membrane</keyword>
<keyword evidence="1" id="KW-1133">Transmembrane helix</keyword>
<keyword evidence="1" id="KW-0812">Transmembrane</keyword>
<evidence type="ECO:0000313" key="3">
    <source>
        <dbReference type="Proteomes" id="UP000886523"/>
    </source>
</evidence>